<name>A0ACC2N4T8_9HYME</name>
<comment type="caution">
    <text evidence="1">The sequence shown here is derived from an EMBL/GenBank/DDBJ whole genome shotgun (WGS) entry which is preliminary data.</text>
</comment>
<dbReference type="Proteomes" id="UP001239111">
    <property type="component" value="Chromosome 4"/>
</dbReference>
<accession>A0ACC2N4T8</accession>
<evidence type="ECO:0000313" key="1">
    <source>
        <dbReference type="EMBL" id="KAJ8665953.1"/>
    </source>
</evidence>
<dbReference type="EMBL" id="CM056744">
    <property type="protein sequence ID" value="KAJ8665953.1"/>
    <property type="molecule type" value="Genomic_DNA"/>
</dbReference>
<proteinExistence type="predicted"/>
<gene>
    <name evidence="1" type="ORF">QAD02_007615</name>
</gene>
<keyword evidence="2" id="KW-1185">Reference proteome</keyword>
<protein>
    <submittedName>
        <fullName evidence="1">Uncharacterized protein</fullName>
    </submittedName>
</protein>
<evidence type="ECO:0000313" key="2">
    <source>
        <dbReference type="Proteomes" id="UP001239111"/>
    </source>
</evidence>
<organism evidence="1 2">
    <name type="scientific">Eretmocerus hayati</name>
    <dbReference type="NCBI Taxonomy" id="131215"/>
    <lineage>
        <taxon>Eukaryota</taxon>
        <taxon>Metazoa</taxon>
        <taxon>Ecdysozoa</taxon>
        <taxon>Arthropoda</taxon>
        <taxon>Hexapoda</taxon>
        <taxon>Insecta</taxon>
        <taxon>Pterygota</taxon>
        <taxon>Neoptera</taxon>
        <taxon>Endopterygota</taxon>
        <taxon>Hymenoptera</taxon>
        <taxon>Apocrita</taxon>
        <taxon>Proctotrupomorpha</taxon>
        <taxon>Chalcidoidea</taxon>
        <taxon>Aphelinidae</taxon>
        <taxon>Aphelininae</taxon>
        <taxon>Eretmocerus</taxon>
    </lineage>
</organism>
<reference evidence="1" key="1">
    <citation type="submission" date="2023-04" db="EMBL/GenBank/DDBJ databases">
        <title>A chromosome-level genome assembly of the parasitoid wasp Eretmocerus hayati.</title>
        <authorList>
            <person name="Zhong Y."/>
            <person name="Liu S."/>
            <person name="Liu Y."/>
        </authorList>
    </citation>
    <scope>NUCLEOTIDE SEQUENCE</scope>
    <source>
        <strain evidence="1">ZJU_SS_LIU_2023</strain>
    </source>
</reference>
<sequence length="274" mass="30908">MSSYTWGKRGEVLPDATVESVKNFYNRDDVSRLMPGMSDYVSVKTKDGKREQVRKKLLLCNLNDLDGASQHFKNKSNFANIVKHEEDFGILAECHYRATAHGEGACDGIGANLKRGAKRASLQRTSQNHILTAQALYEWAKVYCKEADIFFSPTEYYERVKQGLQSRFEDAEVVPGTLQYHAFISTPDRKLQCKKFSPSVKSDLSPKGKRSRIAQPKVPTGKPLRKSSAKPITETQRKTAKGSVAETAPKNRKKPRNELKTSKRLQGQNIKKKE</sequence>